<dbReference type="AlphaFoldDB" id="A0A9P9JIB4"/>
<organism evidence="3 4">
    <name type="scientific">Dactylonectria macrodidyma</name>
    <dbReference type="NCBI Taxonomy" id="307937"/>
    <lineage>
        <taxon>Eukaryota</taxon>
        <taxon>Fungi</taxon>
        <taxon>Dikarya</taxon>
        <taxon>Ascomycota</taxon>
        <taxon>Pezizomycotina</taxon>
        <taxon>Sordariomycetes</taxon>
        <taxon>Hypocreomycetidae</taxon>
        <taxon>Hypocreales</taxon>
        <taxon>Nectriaceae</taxon>
        <taxon>Dactylonectria</taxon>
    </lineage>
</organism>
<dbReference type="SUPFAM" id="SSF48452">
    <property type="entry name" value="TPR-like"/>
    <property type="match status" value="1"/>
</dbReference>
<accession>A0A9P9JIB4</accession>
<feature type="domain" description="NB-ARC" evidence="1">
    <location>
        <begin position="81"/>
        <end position="223"/>
    </location>
</feature>
<dbReference type="Pfam" id="PF25000">
    <property type="entry name" value="DUF7779"/>
    <property type="match status" value="1"/>
</dbReference>
<dbReference type="PRINTS" id="PR00364">
    <property type="entry name" value="DISEASERSIST"/>
</dbReference>
<gene>
    <name evidence="3" type="ORF">EDB81DRAFT_632281</name>
</gene>
<dbReference type="InterPro" id="IPR019734">
    <property type="entry name" value="TPR_rpt"/>
</dbReference>
<evidence type="ECO:0000259" key="1">
    <source>
        <dbReference type="Pfam" id="PF00931"/>
    </source>
</evidence>
<keyword evidence="3" id="KW-0378">Hydrolase</keyword>
<name>A0A9P9JIB4_9HYPO</name>
<dbReference type="SUPFAM" id="SSF52540">
    <property type="entry name" value="P-loop containing nucleoside triphosphate hydrolases"/>
    <property type="match status" value="1"/>
</dbReference>
<feature type="domain" description="DUF7779" evidence="2">
    <location>
        <begin position="303"/>
        <end position="391"/>
    </location>
</feature>
<comment type="caution">
    <text evidence="3">The sequence shown here is derived from an EMBL/GenBank/DDBJ whole genome shotgun (WGS) entry which is preliminary data.</text>
</comment>
<proteinExistence type="predicted"/>
<dbReference type="Gene3D" id="3.40.50.300">
    <property type="entry name" value="P-loop containing nucleotide triphosphate hydrolases"/>
    <property type="match status" value="1"/>
</dbReference>
<evidence type="ECO:0000313" key="4">
    <source>
        <dbReference type="Proteomes" id="UP000738349"/>
    </source>
</evidence>
<evidence type="ECO:0000259" key="2">
    <source>
        <dbReference type="Pfam" id="PF25000"/>
    </source>
</evidence>
<dbReference type="OrthoDB" id="6161812at2759"/>
<protein>
    <submittedName>
        <fullName evidence="3">P-loop containing nucleoside triphosphate hydrolase protein</fullName>
    </submittedName>
</protein>
<reference evidence="3" key="1">
    <citation type="journal article" date="2021" name="Nat. Commun.">
        <title>Genetic determinants of endophytism in the Arabidopsis root mycobiome.</title>
        <authorList>
            <person name="Mesny F."/>
            <person name="Miyauchi S."/>
            <person name="Thiergart T."/>
            <person name="Pickel B."/>
            <person name="Atanasova L."/>
            <person name="Karlsson M."/>
            <person name="Huettel B."/>
            <person name="Barry K.W."/>
            <person name="Haridas S."/>
            <person name="Chen C."/>
            <person name="Bauer D."/>
            <person name="Andreopoulos W."/>
            <person name="Pangilinan J."/>
            <person name="LaButti K."/>
            <person name="Riley R."/>
            <person name="Lipzen A."/>
            <person name="Clum A."/>
            <person name="Drula E."/>
            <person name="Henrissat B."/>
            <person name="Kohler A."/>
            <person name="Grigoriev I.V."/>
            <person name="Martin F.M."/>
            <person name="Hacquard S."/>
        </authorList>
    </citation>
    <scope>NUCLEOTIDE SEQUENCE</scope>
    <source>
        <strain evidence="3">MPI-CAGE-AT-0147</strain>
    </source>
</reference>
<dbReference type="PANTHER" id="PTHR35205">
    <property type="entry name" value="NB-ARC AND TPR DOMAIN PROTEIN"/>
    <property type="match status" value="1"/>
</dbReference>
<dbReference type="InterPro" id="IPR011990">
    <property type="entry name" value="TPR-like_helical_dom_sf"/>
</dbReference>
<dbReference type="Pfam" id="PF00931">
    <property type="entry name" value="NB-ARC"/>
    <property type="match status" value="1"/>
</dbReference>
<dbReference type="Gene3D" id="1.25.40.10">
    <property type="entry name" value="Tetratricopeptide repeat domain"/>
    <property type="match status" value="2"/>
</dbReference>
<sequence length="757" mass="84154">MRIKRMSSTVESEADLARMRKDETHYKEVLELLSARKLSITDGAKRISYNNIPFGANTKFSGREDVLDAIGKPLEPETTAPSLKSIALFGMGGVGKTQIAIQYAYLNLEKFDVVLWIAADNAIAIGQSCRTIADGLGLLGSDEEIKDAAAAIYKIKNWLATTKSTYLIIFDNADDLTALKTAWPSTIRGSVLLTTRDFTVATSLVAKHVLVDALGDEDGSKMLLKALELDHPSPDDEQHAFAISKTFGGLPLALTQIGGFIKQRKMSLKEFLPLYERYSAKIDTRKMPGSDYEHTLSTVWNVSFEKLTENSTLLLNLLSFFDPDGISEDILLQGSQNIDDEFSFLSDEMDVGDASEDLLRAALVNRASDLAILSIHRLVQSAVQKRLSESESIKYFDAVVHMLCWGFPDHSSTDIGHQIAAWTRCEKCLPHVNHLVQLAKYQGKNPGDRQKYADLLLRCSWYLYESEMYVVARGMVEQAISTFEDKTSLEYASAIDLGGLIDLDLAQPDKALEPFTRALEIRKASLGPEDPFIAYSLNNVALAYTEMGELDLAFTAHQEAIRLRLKANSNRIGNSYSNMSSLILRMGRPDEAEEMLARCPSLKDFTDETFLSTGNPRFSGDMVLLSRIRLAQGRSTDALKLASKALAFRRKLLGNRLKTCDSQYDVASMLLAEGHVSSATQLLEEVVGISETFVEGEGQRARALYKLTKVYADRGKQAESIACREKALTLRTALRPELKDAPFEEAEFSKLCLWMLW</sequence>
<dbReference type="InterPro" id="IPR027417">
    <property type="entry name" value="P-loop_NTPase"/>
</dbReference>
<dbReference type="EMBL" id="JAGMUV010000001">
    <property type="protein sequence ID" value="KAH7175752.1"/>
    <property type="molecule type" value="Genomic_DNA"/>
</dbReference>
<dbReference type="Proteomes" id="UP000738349">
    <property type="component" value="Unassembled WGS sequence"/>
</dbReference>
<dbReference type="GO" id="GO:0043531">
    <property type="term" value="F:ADP binding"/>
    <property type="evidence" value="ECO:0007669"/>
    <property type="project" value="InterPro"/>
</dbReference>
<dbReference type="InterPro" id="IPR002182">
    <property type="entry name" value="NB-ARC"/>
</dbReference>
<dbReference type="PANTHER" id="PTHR35205:SF1">
    <property type="entry name" value="ZU5 DOMAIN-CONTAINING PROTEIN"/>
    <property type="match status" value="1"/>
</dbReference>
<keyword evidence="4" id="KW-1185">Reference proteome</keyword>
<dbReference type="GO" id="GO:0016787">
    <property type="term" value="F:hydrolase activity"/>
    <property type="evidence" value="ECO:0007669"/>
    <property type="project" value="UniProtKB-KW"/>
</dbReference>
<dbReference type="InterPro" id="IPR056681">
    <property type="entry name" value="DUF7779"/>
</dbReference>
<dbReference type="SMART" id="SM00028">
    <property type="entry name" value="TPR"/>
    <property type="match status" value="2"/>
</dbReference>
<evidence type="ECO:0000313" key="3">
    <source>
        <dbReference type="EMBL" id="KAH7175752.1"/>
    </source>
</evidence>
<dbReference type="Pfam" id="PF13424">
    <property type="entry name" value="TPR_12"/>
    <property type="match status" value="1"/>
</dbReference>